<dbReference type="InterPro" id="IPR029019">
    <property type="entry name" value="HEX_eukaryotic_N"/>
</dbReference>
<evidence type="ECO:0000259" key="13">
    <source>
        <dbReference type="Pfam" id="PF14845"/>
    </source>
</evidence>
<evidence type="ECO:0000313" key="15">
    <source>
        <dbReference type="Proteomes" id="UP001158576"/>
    </source>
</evidence>
<comment type="catalytic activity">
    <reaction evidence="6">
        <text>beta-D-GalNAc-(1-&gt;4)-alpha-L-IdoA-(1-&gt;3)-beta-D-GalNAc-4-sulfate-(1-&gt;4)-alpha-L-IdoA-(1-&gt;3)-D-GalNAc-4-sulfate + H2O = alpha-L-IdoA-(1-&gt;3)-beta-D-GalNAc-4-sulfate-(1-&gt;4)-alpha-L-IdoA-(1-&gt;3)-D-GalNAc-4-sulfate + N-acetyl-D-galactosamine</text>
        <dbReference type="Rhea" id="RHEA:64372"/>
        <dbReference type="ChEBI" id="CHEBI:15377"/>
        <dbReference type="ChEBI" id="CHEBI:28037"/>
        <dbReference type="ChEBI" id="CHEBI:152565"/>
        <dbReference type="ChEBI" id="CHEBI:152566"/>
    </reaction>
    <physiologicalReaction direction="left-to-right" evidence="6">
        <dbReference type="Rhea" id="RHEA:64373"/>
    </physiologicalReaction>
</comment>
<evidence type="ECO:0000256" key="4">
    <source>
        <dbReference type="ARBA" id="ARBA00023180"/>
    </source>
</evidence>
<comment type="catalytic activity">
    <reaction evidence="10">
        <text>N-acetyl-beta-D-6-sulfogalactosaminyl-(1-&gt;4)-alpha-L-iduronyl-(1-&gt;3)-N-acetyl-D-6-sulfogalactosamine + H2O = alpha-L-iduronyl-(1-&gt;3)-N-acetyl-D-6-sulfogalactosamine + N-acetyl-D-6-sulfogalactosamine</text>
        <dbReference type="Rhea" id="RHEA:64384"/>
        <dbReference type="ChEBI" id="CHEBI:15377"/>
        <dbReference type="ChEBI" id="CHEBI:152567"/>
        <dbReference type="ChEBI" id="CHEBI:152568"/>
        <dbReference type="ChEBI" id="CHEBI:153064"/>
    </reaction>
    <physiologicalReaction direction="left-to-right" evidence="10">
        <dbReference type="Rhea" id="RHEA:64385"/>
    </physiologicalReaction>
</comment>
<dbReference type="Proteomes" id="UP001158576">
    <property type="component" value="Chromosome 2"/>
</dbReference>
<evidence type="ECO:0000256" key="9">
    <source>
        <dbReference type="ARBA" id="ARBA00047301"/>
    </source>
</evidence>
<dbReference type="PANTHER" id="PTHR22600:SF21">
    <property type="entry name" value="BETA-HEXOSAMINIDASE A"/>
    <property type="match status" value="1"/>
</dbReference>
<keyword evidence="15" id="KW-1185">Reference proteome</keyword>
<dbReference type="Pfam" id="PF00728">
    <property type="entry name" value="Glyco_hydro_20"/>
    <property type="match status" value="1"/>
</dbReference>
<keyword evidence="4" id="KW-0325">Glycoprotein</keyword>
<dbReference type="InterPro" id="IPR029018">
    <property type="entry name" value="Hex-like_dom2"/>
</dbReference>
<evidence type="ECO:0000259" key="12">
    <source>
        <dbReference type="Pfam" id="PF00728"/>
    </source>
</evidence>
<evidence type="ECO:0000256" key="7">
    <source>
        <dbReference type="ARBA" id="ARBA00043767"/>
    </source>
</evidence>
<evidence type="ECO:0000256" key="3">
    <source>
        <dbReference type="ARBA" id="ARBA00022801"/>
    </source>
</evidence>
<comment type="catalytic activity">
    <reaction evidence="9">
        <text>N-acetyl-beta-D-galactosaminyl-(1-&gt;4)-beta-D-3-sulfogalactosyl-(1-&gt;4)-beta-D-glucosyl-(1&lt;-&gt;1')-ceramide + H2O = a beta-D-3-sulfogalactosyl-(1-&gt;4)-beta-D-glucosyl-(1&lt;-&gt;1')-ceramide + N-acetyl-beta-D-galactosamine</text>
        <dbReference type="Rhea" id="RHEA:48276"/>
        <dbReference type="ChEBI" id="CHEBI:15377"/>
        <dbReference type="ChEBI" id="CHEBI:28497"/>
        <dbReference type="ChEBI" id="CHEBI:90163"/>
        <dbReference type="ChEBI" id="CHEBI:90164"/>
    </reaction>
    <physiologicalReaction direction="left-to-right" evidence="9">
        <dbReference type="Rhea" id="RHEA:48277"/>
    </physiologicalReaction>
</comment>
<comment type="catalytic activity">
    <reaction evidence="8">
        <text>a ganglioside GM2 + H2O = a ganglioside GM3 + N-acetyl-beta-D-galactosamine</text>
        <dbReference type="Rhea" id="RHEA:47968"/>
        <dbReference type="ChEBI" id="CHEBI:15377"/>
        <dbReference type="ChEBI" id="CHEBI:28497"/>
        <dbReference type="ChEBI" id="CHEBI:79210"/>
        <dbReference type="ChEBI" id="CHEBI:79218"/>
    </reaction>
    <physiologicalReaction direction="left-to-right" evidence="8">
        <dbReference type="Rhea" id="RHEA:47969"/>
    </physiologicalReaction>
</comment>
<keyword evidence="3 11" id="KW-0378">Hydrolase</keyword>
<dbReference type="EMBL" id="OU015567">
    <property type="protein sequence ID" value="CAG5112651.1"/>
    <property type="molecule type" value="Genomic_DNA"/>
</dbReference>
<sequence>MKVSESFSTVDPNIQFILSADSEHCDILNDLFERYQNLIRSHFKSLVYSYSKKYGDPSGHVDTVEVTVKNCEVVPSQSMNESYSLDIEEGSNFVKLNAEAEWGVIRGLESFAQMIHPINYAPSVNTTTITDFPRFQFRGFLIDTSRHYLPISAIKAHISALSWNKFNVLHWHIVDLESFPYESEIKDIIEYARQRGIRVVPEFDTPGHTSSWGPGAGPNFLTRCYDQDGNPDGTLGPINPIYAENYLLMKRLLTEVAQVFEDAYLHLGGDEVPFGCWKSNPDITEYMAANNMTTYPQLEQQWVQGMVEIAESLKKHYVVWEEVFVNGVKINNNTVVEQMLVDLEEPRQLNTTMEAVTKSGHKALLASPWYLNYISYGVDWQKYYVEEPTAFNGTEEQKKLVMGGSTAMWGEYVDGTNLLQRTWPRASAVAERLWSAKEVRSTQTALPRLNEWRCRMLVRGLPAEPAIANINLMPEYGYCPTPYDHTNDYSGHF</sequence>
<dbReference type="InterPro" id="IPR025705">
    <property type="entry name" value="Beta_hexosaminidase_sua/sub"/>
</dbReference>
<keyword evidence="5 11" id="KW-0326">Glycosidase</keyword>
<reference evidence="14 15" key="1">
    <citation type="submission" date="2021-04" db="EMBL/GenBank/DDBJ databases">
        <authorList>
            <person name="Bliznina A."/>
        </authorList>
    </citation>
    <scope>NUCLEOTIDE SEQUENCE [LARGE SCALE GENOMIC DNA]</scope>
</reference>
<evidence type="ECO:0000256" key="1">
    <source>
        <dbReference type="ARBA" id="ARBA00001231"/>
    </source>
</evidence>
<gene>
    <name evidence="14" type="ORF">OKIOD_LOCUS15607</name>
</gene>
<comment type="catalytic activity">
    <reaction evidence="7">
        <text>a ganglioside GM2 (d18:1(4E)) + H2O = a ganglioside GM3 (d18:1(4E)) + N-acetyl-beta-D-galactosamine</text>
        <dbReference type="Rhea" id="RHEA:47940"/>
        <dbReference type="ChEBI" id="CHEBI:15377"/>
        <dbReference type="ChEBI" id="CHEBI:28497"/>
        <dbReference type="ChEBI" id="CHEBI:60065"/>
        <dbReference type="ChEBI" id="CHEBI:71502"/>
    </reaction>
    <physiologicalReaction direction="left-to-right" evidence="7">
        <dbReference type="Rhea" id="RHEA:47941"/>
    </physiologicalReaction>
</comment>
<dbReference type="PANTHER" id="PTHR22600">
    <property type="entry name" value="BETA-HEXOSAMINIDASE"/>
    <property type="match status" value="1"/>
</dbReference>
<evidence type="ECO:0000256" key="5">
    <source>
        <dbReference type="ARBA" id="ARBA00023295"/>
    </source>
</evidence>
<dbReference type="PIRSF" id="PIRSF001093">
    <property type="entry name" value="B-hxosamndse_ab_euk"/>
    <property type="match status" value="1"/>
</dbReference>
<organism evidence="14 15">
    <name type="scientific">Oikopleura dioica</name>
    <name type="common">Tunicate</name>
    <dbReference type="NCBI Taxonomy" id="34765"/>
    <lineage>
        <taxon>Eukaryota</taxon>
        <taxon>Metazoa</taxon>
        <taxon>Chordata</taxon>
        <taxon>Tunicata</taxon>
        <taxon>Appendicularia</taxon>
        <taxon>Copelata</taxon>
        <taxon>Oikopleuridae</taxon>
        <taxon>Oikopleura</taxon>
    </lineage>
</organism>
<feature type="domain" description="Beta-hexosaminidase eukaryotic type N-terminal" evidence="13">
    <location>
        <begin position="4"/>
        <end position="114"/>
    </location>
</feature>
<evidence type="ECO:0000256" key="2">
    <source>
        <dbReference type="ARBA" id="ARBA00006285"/>
    </source>
</evidence>
<comment type="catalytic activity">
    <reaction evidence="1 11">
        <text>Hydrolysis of terminal non-reducing N-acetyl-D-hexosamine residues in N-acetyl-beta-D-hexosaminides.</text>
        <dbReference type="EC" id="3.2.1.52"/>
    </reaction>
</comment>
<proteinExistence type="inferred from homology"/>
<evidence type="ECO:0000256" key="6">
    <source>
        <dbReference type="ARBA" id="ARBA00023505"/>
    </source>
</evidence>
<evidence type="ECO:0000256" key="11">
    <source>
        <dbReference type="PIRNR" id="PIRNR001093"/>
    </source>
</evidence>
<dbReference type="SUPFAM" id="SSF55545">
    <property type="entry name" value="beta-N-acetylhexosaminidase-like domain"/>
    <property type="match status" value="1"/>
</dbReference>
<dbReference type="Gene3D" id="3.20.20.80">
    <property type="entry name" value="Glycosidases"/>
    <property type="match status" value="1"/>
</dbReference>
<comment type="similarity">
    <text evidence="2 11">Belongs to the glycosyl hydrolase 20 family.</text>
</comment>
<evidence type="ECO:0000256" key="10">
    <source>
        <dbReference type="ARBA" id="ARBA00049464"/>
    </source>
</evidence>
<dbReference type="EC" id="3.2.1.52" evidence="11"/>
<dbReference type="SUPFAM" id="SSF51445">
    <property type="entry name" value="(Trans)glycosidases"/>
    <property type="match status" value="1"/>
</dbReference>
<dbReference type="CDD" id="cd06562">
    <property type="entry name" value="GH20_HexA_HexB-like"/>
    <property type="match status" value="1"/>
</dbReference>
<name>A0ABN7T4Q7_OIKDI</name>
<dbReference type="PRINTS" id="PR00738">
    <property type="entry name" value="GLHYDRLASE20"/>
</dbReference>
<evidence type="ECO:0000313" key="14">
    <source>
        <dbReference type="EMBL" id="CAG5112651.1"/>
    </source>
</evidence>
<feature type="domain" description="Glycoside hydrolase family 20 catalytic" evidence="12">
    <location>
        <begin position="183"/>
        <end position="436"/>
    </location>
</feature>
<dbReference type="Gene3D" id="3.30.379.10">
    <property type="entry name" value="Chitobiase/beta-hexosaminidase domain 2-like"/>
    <property type="match status" value="1"/>
</dbReference>
<evidence type="ECO:0000256" key="8">
    <source>
        <dbReference type="ARBA" id="ARBA00043827"/>
    </source>
</evidence>
<dbReference type="Pfam" id="PF14845">
    <property type="entry name" value="Glycohydro_20b2"/>
    <property type="match status" value="1"/>
</dbReference>
<accession>A0ABN7T4Q7</accession>
<protein>
    <recommendedName>
        <fullName evidence="11">Beta-hexosaminidase</fullName>
        <ecNumber evidence="11">3.2.1.52</ecNumber>
    </recommendedName>
</protein>
<dbReference type="InterPro" id="IPR017853">
    <property type="entry name" value="GH"/>
</dbReference>
<dbReference type="InterPro" id="IPR015883">
    <property type="entry name" value="Glyco_hydro_20_cat"/>
</dbReference>